<dbReference type="Pfam" id="PF00350">
    <property type="entry name" value="Dynamin_N"/>
    <property type="match status" value="1"/>
</dbReference>
<evidence type="ECO:0000313" key="4">
    <source>
        <dbReference type="EMBL" id="CAF9931299.1"/>
    </source>
</evidence>
<reference evidence="4" key="1">
    <citation type="submission" date="2021-03" db="EMBL/GenBank/DDBJ databases">
        <authorList>
            <person name="Tagirdzhanova G."/>
        </authorList>
    </citation>
    <scope>NUCLEOTIDE SEQUENCE</scope>
</reference>
<dbReference type="Gene3D" id="3.40.50.300">
    <property type="entry name" value="P-loop containing nucleotide triphosphate hydrolases"/>
    <property type="match status" value="2"/>
</dbReference>
<feature type="domain" description="Dynamin N-terminal" evidence="2">
    <location>
        <begin position="243"/>
        <end position="488"/>
    </location>
</feature>
<accession>A0A8H3IXP1</accession>
<gene>
    <name evidence="4" type="ORF">ALECFALPRED_004973</name>
</gene>
<name>A0A8H3IXP1_9LECA</name>
<feature type="region of interest" description="Disordered" evidence="1">
    <location>
        <begin position="104"/>
        <end position="137"/>
    </location>
</feature>
<feature type="domain" description="DUF7605" evidence="3">
    <location>
        <begin position="743"/>
        <end position="824"/>
    </location>
</feature>
<comment type="caution">
    <text evidence="4">The sequence shown here is derived from an EMBL/GenBank/DDBJ whole genome shotgun (WGS) entry which is preliminary data.</text>
</comment>
<protein>
    <submittedName>
        <fullName evidence="4">Uncharacterized protein</fullName>
    </submittedName>
</protein>
<proteinExistence type="predicted"/>
<evidence type="ECO:0000256" key="1">
    <source>
        <dbReference type="SAM" id="MobiDB-lite"/>
    </source>
</evidence>
<feature type="region of interest" description="Disordered" evidence="1">
    <location>
        <begin position="151"/>
        <end position="170"/>
    </location>
</feature>
<dbReference type="Pfam" id="PF24564">
    <property type="entry name" value="DUF7605"/>
    <property type="match status" value="1"/>
</dbReference>
<keyword evidence="5" id="KW-1185">Reference proteome</keyword>
<dbReference type="PANTHER" id="PTHR36681:SF3">
    <property type="entry name" value="NUCLEAR GTPASE, GERMINAL CENTER-ASSOCIATED, TANDEM DUPLICATE 3"/>
    <property type="match status" value="1"/>
</dbReference>
<feature type="region of interest" description="Disordered" evidence="1">
    <location>
        <begin position="1"/>
        <end position="20"/>
    </location>
</feature>
<feature type="compositionally biased region" description="Polar residues" evidence="1">
    <location>
        <begin position="151"/>
        <end position="161"/>
    </location>
</feature>
<evidence type="ECO:0000313" key="5">
    <source>
        <dbReference type="Proteomes" id="UP000664203"/>
    </source>
</evidence>
<dbReference type="EMBL" id="CAJPDR010000304">
    <property type="protein sequence ID" value="CAF9931299.1"/>
    <property type="molecule type" value="Genomic_DNA"/>
</dbReference>
<evidence type="ECO:0000259" key="3">
    <source>
        <dbReference type="Pfam" id="PF24564"/>
    </source>
</evidence>
<dbReference type="CDD" id="cd00882">
    <property type="entry name" value="Ras_like_GTPase"/>
    <property type="match status" value="1"/>
</dbReference>
<evidence type="ECO:0000259" key="2">
    <source>
        <dbReference type="Pfam" id="PF00350"/>
    </source>
</evidence>
<feature type="region of interest" description="Disordered" evidence="1">
    <location>
        <begin position="25"/>
        <end position="68"/>
    </location>
</feature>
<organism evidence="4 5">
    <name type="scientific">Alectoria fallacina</name>
    <dbReference type="NCBI Taxonomy" id="1903189"/>
    <lineage>
        <taxon>Eukaryota</taxon>
        <taxon>Fungi</taxon>
        <taxon>Dikarya</taxon>
        <taxon>Ascomycota</taxon>
        <taxon>Pezizomycotina</taxon>
        <taxon>Lecanoromycetes</taxon>
        <taxon>OSLEUM clade</taxon>
        <taxon>Lecanoromycetidae</taxon>
        <taxon>Lecanorales</taxon>
        <taxon>Lecanorineae</taxon>
        <taxon>Parmeliaceae</taxon>
        <taxon>Alectoria</taxon>
    </lineage>
</organism>
<dbReference type="PANTHER" id="PTHR36681">
    <property type="entry name" value="NUCLEAR GTPASE, GERMINAL CENTER-ASSOCIATED, TANDEM DUPLICATE 3"/>
    <property type="match status" value="1"/>
</dbReference>
<dbReference type="OrthoDB" id="3598281at2759"/>
<dbReference type="Proteomes" id="UP000664203">
    <property type="component" value="Unassembled WGS sequence"/>
</dbReference>
<dbReference type="SUPFAM" id="SSF52540">
    <property type="entry name" value="P-loop containing nucleoside triphosphate hydrolases"/>
    <property type="match status" value="1"/>
</dbReference>
<dbReference type="InterPro" id="IPR056024">
    <property type="entry name" value="DUF7605"/>
</dbReference>
<dbReference type="InterPro" id="IPR045063">
    <property type="entry name" value="Dynamin_N"/>
</dbReference>
<dbReference type="InterPro" id="IPR027417">
    <property type="entry name" value="P-loop_NTPase"/>
</dbReference>
<dbReference type="AlphaFoldDB" id="A0A8H3IXP1"/>
<sequence length="916" mass="103465">MRVPNEHVVAQDRDPTESETIAASYQRNTMQGSRRPRARDVTDETNPLPPTVSIEDISDDIASPRDEDQYSLGEQFANLEISSPALLRSPSPLLSPGYPLQSVEAAERTTIRDPITVRDLTNATPRPSPSPEPHTQPALRAYGDLVRAQSETIDEPNSPTTGEEPDTENEPISYEVLDEPLPPGPFSDRDYQNALRSAKALTGKIFMNLCHCEGSARLGTQLHKIKQRAEALNKLDNPASRTIGIVGDSAAGKSSLINSLLHLPNLAHKGDHGSAVTSFVTEYRKRTPNHPDNFTIEVEFANPEEINEQIHELLFSFRELYRERLEEETADDVYQGIEKRSEIALNTLQSIFPNRPETDAEYLKGTDGHTFEQIESGLRILAGDLGWPEGSINGKWTSTAVTAKECHEKVARFMENGLWPLTNIVRIYLSAQVLKTGIILADLPGYRDINLARVKKAEEYLFHCDELFVVANINRVVTNETVKEILRKKLGPHMTISENVCLICTHADEIDIPEYEKSRNWASTANSTEAKAAKRAVQRLRARDGSAGLRERLVTKYKYIWISARNADIKAKIRREYQGNAGSSSLNVFCIGNKDYDMEGVQFWDFETHEMAIQGSGIPELRKHCHSIVARAQFRASNHFLEVEVPDLVQSLEVWTASAEHGATSNMPLKCVPDLQSNLLERVDIFSNSVDKQLKTQILGFWRRQEKAFNQQAREASKEWEGWHQMKDELDNLGRLMRGCQTPQALLTLLKLKKREIIYLLQEELAILRRDFKTIEYNASGDHVTSMIVTTMLPTYRGCARESGSGMRVRMLDIMTARMGRQDIVRYIHDHVTTESNRAIEARVDNISNHLIEMCAEIGRQVETVRGEEAQEAFRSHPEDLRRIEATIATARDSLLSLRLQATTARTLARSWDWIE</sequence>